<dbReference type="FunFam" id="3.10.120.10:FF:000001">
    <property type="entry name" value="Cytochrome b5 reductase 4"/>
    <property type="match status" value="1"/>
</dbReference>
<evidence type="ECO:0000313" key="8">
    <source>
        <dbReference type="EMBL" id="JAV11919.1"/>
    </source>
</evidence>
<dbReference type="InterPro" id="IPR017938">
    <property type="entry name" value="Riboflavin_synthase-like_b-brl"/>
</dbReference>
<dbReference type="CDD" id="cd06183">
    <property type="entry name" value="cyt_b5_reduct_like"/>
    <property type="match status" value="1"/>
</dbReference>
<dbReference type="GO" id="GO:0020037">
    <property type="term" value="F:heme binding"/>
    <property type="evidence" value="ECO:0007669"/>
    <property type="project" value="InterPro"/>
</dbReference>
<organism evidence="8">
    <name type="scientific">Nyssomyia neivai</name>
    <dbReference type="NCBI Taxonomy" id="330878"/>
    <lineage>
        <taxon>Eukaryota</taxon>
        <taxon>Metazoa</taxon>
        <taxon>Ecdysozoa</taxon>
        <taxon>Arthropoda</taxon>
        <taxon>Hexapoda</taxon>
        <taxon>Insecta</taxon>
        <taxon>Pterygota</taxon>
        <taxon>Neoptera</taxon>
        <taxon>Endopterygota</taxon>
        <taxon>Diptera</taxon>
        <taxon>Nematocera</taxon>
        <taxon>Psychodoidea</taxon>
        <taxon>Psychodidae</taxon>
        <taxon>Nyssomyia</taxon>
    </lineage>
</organism>
<dbReference type="Gene3D" id="3.40.50.80">
    <property type="entry name" value="Nucleotide-binding domain of ferredoxin-NADP reductase (FNR) module"/>
    <property type="match status" value="1"/>
</dbReference>
<dbReference type="Pfam" id="PF00175">
    <property type="entry name" value="NAD_binding_1"/>
    <property type="match status" value="1"/>
</dbReference>
<evidence type="ECO:0000256" key="4">
    <source>
        <dbReference type="ARBA" id="ARBA00023002"/>
    </source>
</evidence>
<dbReference type="SUPFAM" id="SSF63380">
    <property type="entry name" value="Riboflavin synthase domain-like"/>
    <property type="match status" value="1"/>
</dbReference>
<dbReference type="PANTHER" id="PTHR46237">
    <property type="entry name" value="CYTOCHROME B5 REDUCTASE 4 FAMILY MEMBER"/>
    <property type="match status" value="1"/>
</dbReference>
<evidence type="ECO:0000256" key="3">
    <source>
        <dbReference type="ARBA" id="ARBA00022723"/>
    </source>
</evidence>
<evidence type="ECO:0000256" key="2">
    <source>
        <dbReference type="ARBA" id="ARBA00022617"/>
    </source>
</evidence>
<dbReference type="SUPFAM" id="SSF52343">
    <property type="entry name" value="Ferredoxin reductase-like, C-terminal NADP-linked domain"/>
    <property type="match status" value="1"/>
</dbReference>
<evidence type="ECO:0000256" key="1">
    <source>
        <dbReference type="ARBA" id="ARBA00006105"/>
    </source>
</evidence>
<comment type="similarity">
    <text evidence="1">Belongs to the flavoprotein pyridine nucleotide cytochrome reductase family.</text>
</comment>
<evidence type="ECO:0000256" key="5">
    <source>
        <dbReference type="ARBA" id="ARBA00023004"/>
    </source>
</evidence>
<dbReference type="InterPro" id="IPR039261">
    <property type="entry name" value="FNR_nucleotide-bd"/>
</dbReference>
<keyword evidence="4" id="KW-0560">Oxidoreductase</keyword>
<feature type="region of interest" description="Disordered" evidence="6">
    <location>
        <begin position="1"/>
        <end position="31"/>
    </location>
</feature>
<sequence>MGDSPRINLTVPTDRKSGNRSPTPSPTQKRKNIFSNLLPQNLGVVQSGSATGNPRNKCALKPGHSLMDWIRLGSSGCDLAGTKGVITPVSHAELAKHCKKDDAWIAIRGKVYNVTRYMDFHPGGADELIRGIGKDATKLFEEVHAWVNYEQLLGKCYIGPLRNVAIVNLEPLDIVSGTPSKNQSPTSTNGGFRLPFSISLTPTPTAPQSPEKSETLPRFDWIQKTSDITIIFYTKSLSNPGLMVEHLSDVEFIIRVIIERSTHVFQLKFAHEVRWPCIGRIALESGKVELVFSKSHPALWTTYGTLERKKGSDLEPKEFDAITCHKFNHDSYAIVLRPQKKVLQVQPIGHHISVTIRVQGTGEATRSYTPIPAMYLPVPCPESCLALLVKSYTCGIVSKNLTSTATRGLKVSQPRGNFALYRLKNHCKIALLAAGSGITPILGIIDYLLERSNNRIEHLKLVYFNRTEEDIWCREKLEAIAEKDTRLSVRHILSTPGDSWGGERGRISEKIAMDLASRTSPAAITFFCVCGPPAFNDAAITHLASAGFSTDDVHVFQG</sequence>
<dbReference type="PANTHER" id="PTHR46237:SF1">
    <property type="entry name" value="CYTOCHROME B5 REDUCTASE 4"/>
    <property type="match status" value="1"/>
</dbReference>
<dbReference type="EMBL" id="GFDF01002165">
    <property type="protein sequence ID" value="JAV11919.1"/>
    <property type="molecule type" value="Transcribed_RNA"/>
</dbReference>
<dbReference type="GO" id="GO:0006801">
    <property type="term" value="P:superoxide metabolic process"/>
    <property type="evidence" value="ECO:0007669"/>
    <property type="project" value="TreeGrafter"/>
</dbReference>
<dbReference type="InterPro" id="IPR018506">
    <property type="entry name" value="Cyt_B5_heme-BS"/>
</dbReference>
<dbReference type="AlphaFoldDB" id="A0A1L8DZU9"/>
<dbReference type="SMART" id="SM01117">
    <property type="entry name" value="Cyt-b5"/>
    <property type="match status" value="1"/>
</dbReference>
<dbReference type="Gene3D" id="2.40.30.10">
    <property type="entry name" value="Translation factors"/>
    <property type="match status" value="1"/>
</dbReference>
<dbReference type="Pfam" id="PF00970">
    <property type="entry name" value="FAD_binding_6"/>
    <property type="match status" value="1"/>
</dbReference>
<dbReference type="InterPro" id="IPR051872">
    <property type="entry name" value="Cytochrome_b5/Flavoprotein_Rdt"/>
</dbReference>
<dbReference type="SUPFAM" id="SSF55856">
    <property type="entry name" value="Cytochrome b5-like heme/steroid binding domain"/>
    <property type="match status" value="1"/>
</dbReference>
<dbReference type="GO" id="GO:0005783">
    <property type="term" value="C:endoplasmic reticulum"/>
    <property type="evidence" value="ECO:0007669"/>
    <property type="project" value="TreeGrafter"/>
</dbReference>
<dbReference type="InterPro" id="IPR036400">
    <property type="entry name" value="Cyt_B5-like_heme/steroid_sf"/>
</dbReference>
<dbReference type="FunFam" id="3.40.50.80:FF:000021">
    <property type="entry name" value="Cytochrome b5 reductase 4"/>
    <property type="match status" value="1"/>
</dbReference>
<dbReference type="SUPFAM" id="SSF49764">
    <property type="entry name" value="HSP20-like chaperones"/>
    <property type="match status" value="1"/>
</dbReference>
<protein>
    <submittedName>
        <fullName evidence="8">Putative nadh-cytochrome b-5 reductase</fullName>
    </submittedName>
</protein>
<keyword evidence="3" id="KW-0479">Metal-binding</keyword>
<keyword evidence="2" id="KW-0349">Heme</keyword>
<name>A0A1L8DZU9_9DIPT</name>
<proteinExistence type="inferred from homology"/>
<dbReference type="PROSITE" id="PS00191">
    <property type="entry name" value="CYTOCHROME_B5_1"/>
    <property type="match status" value="1"/>
</dbReference>
<accession>A0A1L8DZU9</accession>
<dbReference type="InterPro" id="IPR001433">
    <property type="entry name" value="OxRdtase_FAD/NAD-bd"/>
</dbReference>
<dbReference type="Gene3D" id="3.10.120.10">
    <property type="entry name" value="Cytochrome b5-like heme/steroid binding domain"/>
    <property type="match status" value="1"/>
</dbReference>
<dbReference type="GO" id="GO:0004128">
    <property type="term" value="F:cytochrome-b5 reductase activity, acting on NAD(P)H"/>
    <property type="evidence" value="ECO:0007669"/>
    <property type="project" value="TreeGrafter"/>
</dbReference>
<feature type="domain" description="Cytochrome b5 heme-binding" evidence="7">
    <location>
        <begin position="86"/>
        <end position="162"/>
    </location>
</feature>
<dbReference type="InterPro" id="IPR008333">
    <property type="entry name" value="Cbr1-like_FAD-bd_dom"/>
</dbReference>
<reference evidence="8" key="1">
    <citation type="submission" date="2016-12" db="EMBL/GenBank/DDBJ databases">
        <title>An insight into the sialome and mialome of the sand fly, Nyssomyia neivai.</title>
        <authorList>
            <person name="Sebastian V."/>
            <person name="Goulart T.M."/>
            <person name="Oliveira W."/>
            <person name="Calvo E."/>
            <person name="Oliveira L.F."/>
            <person name="Pinto M.C."/>
            <person name="Rosselino A.M."/>
            <person name="Ribeiro J.M."/>
        </authorList>
    </citation>
    <scope>NUCLEOTIDE SEQUENCE</scope>
</reference>
<dbReference type="PRINTS" id="PR00406">
    <property type="entry name" value="CYTB5RDTASE"/>
</dbReference>
<evidence type="ECO:0000256" key="6">
    <source>
        <dbReference type="SAM" id="MobiDB-lite"/>
    </source>
</evidence>
<keyword evidence="5" id="KW-0408">Iron</keyword>
<dbReference type="InterPro" id="IPR008978">
    <property type="entry name" value="HSP20-like_chaperone"/>
</dbReference>
<dbReference type="PROSITE" id="PS50255">
    <property type="entry name" value="CYTOCHROME_B5_2"/>
    <property type="match status" value="1"/>
</dbReference>
<dbReference type="InterPro" id="IPR001199">
    <property type="entry name" value="Cyt_B5-like_heme/steroid-bd"/>
</dbReference>
<dbReference type="Pfam" id="PF00173">
    <property type="entry name" value="Cyt-b5"/>
    <property type="match status" value="1"/>
</dbReference>
<evidence type="ECO:0000259" key="7">
    <source>
        <dbReference type="PROSITE" id="PS50255"/>
    </source>
</evidence>
<dbReference type="GO" id="GO:0046872">
    <property type="term" value="F:metal ion binding"/>
    <property type="evidence" value="ECO:0007669"/>
    <property type="project" value="UniProtKB-KW"/>
</dbReference>